<comment type="similarity">
    <text evidence="9">Belongs to the inositol monophosphatase superfamily. FBPase class 4 family.</text>
</comment>
<feature type="binding site" evidence="10">
    <location>
        <position position="200"/>
    </location>
    <ligand>
        <name>Mg(2+)</name>
        <dbReference type="ChEBI" id="CHEBI:18420"/>
        <label>1</label>
        <note>catalytic</note>
    </ligand>
</feature>
<dbReference type="InterPro" id="IPR020583">
    <property type="entry name" value="Inositol_monoP_metal-BS"/>
</dbReference>
<dbReference type="Pfam" id="PF00459">
    <property type="entry name" value="Inositol_P"/>
    <property type="match status" value="1"/>
</dbReference>
<keyword evidence="5 10" id="KW-0479">Metal-binding</keyword>
<reference evidence="12" key="1">
    <citation type="submission" date="2013-06" db="EMBL/GenBank/DDBJ databases">
        <title>Complete Genome Sequence of Hyperthermophilic Palaeococcus pacificus DY20341T, Isolated from a Deep-Sea Hydrothermal Sediments.</title>
        <authorList>
            <person name="Zeng X."/>
            <person name="Shao Z."/>
        </authorList>
    </citation>
    <scope>NUCLEOTIDE SEQUENCE [LARGE SCALE GENOMIC DNA]</scope>
    <source>
        <strain evidence="12">DY20341</strain>
    </source>
</reference>
<gene>
    <name evidence="11" type="ORF">PAP_05340</name>
</gene>
<feature type="binding site" evidence="10">
    <location>
        <position position="66"/>
    </location>
    <ligand>
        <name>Mg(2+)</name>
        <dbReference type="ChEBI" id="CHEBI:18420"/>
        <label>1</label>
        <note>catalytic</note>
    </ligand>
</feature>
<reference evidence="11 12" key="2">
    <citation type="journal article" date="2015" name="Genome Announc.">
        <title>Complete Genome Sequence of Hyperthermophilic Piezophilic Archaeon Palaeococcus pacificus DY20341T, Isolated from Deep-Sea Hydrothermal Sediments.</title>
        <authorList>
            <person name="Zeng X."/>
            <person name="Jebbar M."/>
            <person name="Shao Z."/>
        </authorList>
    </citation>
    <scope>NUCLEOTIDE SEQUENCE [LARGE SCALE GENOMIC DNA]</scope>
    <source>
        <strain evidence="11 12">DY20341</strain>
    </source>
</reference>
<dbReference type="GeneID" id="24842191"/>
<dbReference type="HOGENOM" id="CLU_044118_5_0_2"/>
<comment type="catalytic activity">
    <reaction evidence="1">
        <text>beta-D-fructose 1,6-bisphosphate + H2O = beta-D-fructose 6-phosphate + phosphate</text>
        <dbReference type="Rhea" id="RHEA:11064"/>
        <dbReference type="ChEBI" id="CHEBI:15377"/>
        <dbReference type="ChEBI" id="CHEBI:32966"/>
        <dbReference type="ChEBI" id="CHEBI:43474"/>
        <dbReference type="ChEBI" id="CHEBI:57634"/>
        <dbReference type="EC" id="3.1.3.11"/>
    </reaction>
</comment>
<keyword evidence="6" id="KW-0378">Hydrolase</keyword>
<dbReference type="Gene3D" id="3.40.190.80">
    <property type="match status" value="1"/>
</dbReference>
<dbReference type="PANTHER" id="PTHR20854:SF4">
    <property type="entry name" value="INOSITOL-1-MONOPHOSPHATASE-RELATED"/>
    <property type="match status" value="1"/>
</dbReference>
<evidence type="ECO:0000313" key="12">
    <source>
        <dbReference type="Proteomes" id="UP000027981"/>
    </source>
</evidence>
<dbReference type="FunFam" id="3.30.540.10:FF:000027">
    <property type="entry name" value="Fructose-1,6-bisphosphatase/inositol-1-monophosphatase"/>
    <property type="match status" value="1"/>
</dbReference>
<dbReference type="GO" id="GO:0042132">
    <property type="term" value="F:fructose 1,6-bisphosphate 1-phosphatase activity"/>
    <property type="evidence" value="ECO:0007669"/>
    <property type="project" value="UniProtKB-EC"/>
</dbReference>
<dbReference type="Proteomes" id="UP000027981">
    <property type="component" value="Chromosome"/>
</dbReference>
<evidence type="ECO:0000313" key="11">
    <source>
        <dbReference type="EMBL" id="AIF69473.1"/>
    </source>
</evidence>
<evidence type="ECO:0000256" key="3">
    <source>
        <dbReference type="ARBA" id="ARBA00011738"/>
    </source>
</evidence>
<evidence type="ECO:0000256" key="2">
    <source>
        <dbReference type="ARBA" id="ARBA00001946"/>
    </source>
</evidence>
<dbReference type="GO" id="GO:0006020">
    <property type="term" value="P:inositol metabolic process"/>
    <property type="evidence" value="ECO:0007669"/>
    <property type="project" value="TreeGrafter"/>
</dbReference>
<keyword evidence="12" id="KW-1185">Reference proteome</keyword>
<evidence type="ECO:0000256" key="1">
    <source>
        <dbReference type="ARBA" id="ARBA00001273"/>
    </source>
</evidence>
<dbReference type="KEGG" id="ppac:PAP_05340"/>
<dbReference type="SUPFAM" id="SSF56655">
    <property type="entry name" value="Carbohydrate phosphatase"/>
    <property type="match status" value="1"/>
</dbReference>
<dbReference type="AlphaFoldDB" id="A0A075LY09"/>
<dbReference type="PROSITE" id="PS00629">
    <property type="entry name" value="IMP_1"/>
    <property type="match status" value="1"/>
</dbReference>
<dbReference type="EC" id="3.1.3.11" evidence="4"/>
<proteinExistence type="inferred from homology"/>
<dbReference type="GO" id="GO:0046872">
    <property type="term" value="F:metal ion binding"/>
    <property type="evidence" value="ECO:0007669"/>
    <property type="project" value="UniProtKB-KW"/>
</dbReference>
<evidence type="ECO:0000256" key="8">
    <source>
        <dbReference type="ARBA" id="ARBA00023277"/>
    </source>
</evidence>
<comment type="subunit">
    <text evidence="3">Homodimer.</text>
</comment>
<organism evidence="11 12">
    <name type="scientific">Palaeococcus pacificus DY20341</name>
    <dbReference type="NCBI Taxonomy" id="1343739"/>
    <lineage>
        <taxon>Archaea</taxon>
        <taxon>Methanobacteriati</taxon>
        <taxon>Methanobacteriota</taxon>
        <taxon>Thermococci</taxon>
        <taxon>Thermococcales</taxon>
        <taxon>Thermococcaceae</taxon>
        <taxon>Palaeococcus</taxon>
    </lineage>
</organism>
<keyword evidence="8" id="KW-0119">Carbohydrate metabolism</keyword>
<feature type="binding site" evidence="10">
    <location>
        <position position="82"/>
    </location>
    <ligand>
        <name>Mg(2+)</name>
        <dbReference type="ChEBI" id="CHEBI:18420"/>
        <label>1</label>
        <note>catalytic</note>
    </ligand>
</feature>
<dbReference type="FunFam" id="3.40.190.80:FF:000020">
    <property type="entry name" value="Fructose-1,6-bisphosphatase/inositol-1-monophosphatase"/>
    <property type="match status" value="1"/>
</dbReference>
<feature type="binding site" evidence="10">
    <location>
        <position position="84"/>
    </location>
    <ligand>
        <name>Mg(2+)</name>
        <dbReference type="ChEBI" id="CHEBI:18420"/>
        <label>1</label>
        <note>catalytic</note>
    </ligand>
</feature>
<dbReference type="Gene3D" id="3.30.540.10">
    <property type="entry name" value="Fructose-1,6-Bisphosphatase, subunit A, domain 1"/>
    <property type="match status" value="1"/>
</dbReference>
<accession>A0A075LY09</accession>
<dbReference type="GO" id="GO:0008934">
    <property type="term" value="F:inositol monophosphate 1-phosphatase activity"/>
    <property type="evidence" value="ECO:0007669"/>
    <property type="project" value="TreeGrafter"/>
</dbReference>
<comment type="cofactor">
    <cofactor evidence="2 10">
        <name>Mg(2+)</name>
        <dbReference type="ChEBI" id="CHEBI:18420"/>
    </cofactor>
</comment>
<evidence type="ECO:0000256" key="7">
    <source>
        <dbReference type="ARBA" id="ARBA00022842"/>
    </source>
</evidence>
<evidence type="ECO:0000256" key="6">
    <source>
        <dbReference type="ARBA" id="ARBA00022801"/>
    </source>
</evidence>
<evidence type="ECO:0000256" key="9">
    <source>
        <dbReference type="ARBA" id="ARBA00038103"/>
    </source>
</evidence>
<protein>
    <recommendedName>
        <fullName evidence="4">fructose-bisphosphatase</fullName>
        <ecNumber evidence="4">3.1.3.11</ecNumber>
    </recommendedName>
</protein>
<dbReference type="RefSeq" id="WP_048165028.1">
    <property type="nucleotide sequence ID" value="NZ_CP006019.1"/>
</dbReference>
<name>A0A075LY09_9EURY</name>
<dbReference type="OrthoDB" id="58111at2157"/>
<dbReference type="EMBL" id="CP006019">
    <property type="protein sequence ID" value="AIF69473.1"/>
    <property type="molecule type" value="Genomic_DNA"/>
</dbReference>
<keyword evidence="7 10" id="KW-0460">Magnesium</keyword>
<feature type="binding site" evidence="10">
    <location>
        <position position="85"/>
    </location>
    <ligand>
        <name>Mg(2+)</name>
        <dbReference type="ChEBI" id="CHEBI:18420"/>
        <label>1</label>
        <note>catalytic</note>
    </ligand>
</feature>
<evidence type="ECO:0000256" key="5">
    <source>
        <dbReference type="ARBA" id="ARBA00022723"/>
    </source>
</evidence>
<dbReference type="STRING" id="1343739.PAP_05340"/>
<dbReference type="eggNOG" id="arCOG01349">
    <property type="taxonomic scope" value="Archaea"/>
</dbReference>
<evidence type="ECO:0000256" key="10">
    <source>
        <dbReference type="PIRSR" id="PIRSR600760-2"/>
    </source>
</evidence>
<dbReference type="PANTHER" id="PTHR20854">
    <property type="entry name" value="INOSITOL MONOPHOSPHATASE"/>
    <property type="match status" value="1"/>
</dbReference>
<dbReference type="GO" id="GO:0007165">
    <property type="term" value="P:signal transduction"/>
    <property type="evidence" value="ECO:0007669"/>
    <property type="project" value="TreeGrafter"/>
</dbReference>
<evidence type="ECO:0000256" key="4">
    <source>
        <dbReference type="ARBA" id="ARBA00013093"/>
    </source>
</evidence>
<dbReference type="NCBIfam" id="NF009321">
    <property type="entry name" value="PRK12676.1"/>
    <property type="match status" value="1"/>
</dbReference>
<dbReference type="PRINTS" id="PR00377">
    <property type="entry name" value="IMPHPHTASES"/>
</dbReference>
<dbReference type="InterPro" id="IPR000760">
    <property type="entry name" value="Inositol_monophosphatase-like"/>
</dbReference>
<sequence>MYEWNEIALQIAKEVEKEILPLFGKQKAGEFIGVSPSGDKTKLVDKIAENVILNYLEPLDVNIVSEEVGTVDKGSDYTVVVDPLDGSYNFIRGIPIFGFSFAVFKKDEPFYSMIYEFMTKSVYEAIPGKGAYLNGEPIKVREMKEGAVALNFYTRGRGIGILQKIKRTRVLGAIAVELVYLAKGATDGVVDIRNYVRPTDIAAGVMIAKEAGAIVTDDKGKELKFSLSAAEKTNIIAVNDERLLKMILDTIG</sequence>